<sequence>MAFSFWVLCGCVQALTVGVECCRGRFSMFFYSLFFYIFFFLDEAQGFCLSRQSRRLFLLHDSSGLATGQKTLRCNPQKIKVVQKTYFMFLSTACIAYNRTRAVAPQRVAARPHAIAW</sequence>
<dbReference type="Proteomes" id="UP000202511">
    <property type="component" value="Segment"/>
</dbReference>
<dbReference type="RefSeq" id="YP_009120729.1">
    <property type="nucleotide sequence ID" value="NC_026440.1"/>
</dbReference>
<name>A0A0B5J4D0_9VIRU</name>
<proteinExistence type="predicted"/>
<dbReference type="KEGG" id="vg:23463411"/>
<reference evidence="1 2" key="1">
    <citation type="journal article" date="2015" name="Parasitol. Res.">
        <title>Viruses in close associations with free-living amoebae.</title>
        <authorList>
            <person name="Scheid P."/>
        </authorList>
    </citation>
    <scope>NUCLEOTIDE SEQUENCE [LARGE SCALE GENOMIC DNA]</scope>
    <source>
        <strain evidence="1">KlaHel</strain>
    </source>
</reference>
<dbReference type="GeneID" id="23463411"/>
<evidence type="ECO:0000313" key="2">
    <source>
        <dbReference type="Proteomes" id="UP000202511"/>
    </source>
</evidence>
<dbReference type="EMBL" id="KP136319">
    <property type="protein sequence ID" value="AJF98494.1"/>
    <property type="molecule type" value="Genomic_DNA"/>
</dbReference>
<protein>
    <submittedName>
        <fullName evidence="1">Uncharacterized protein</fullName>
    </submittedName>
</protein>
<organism evidence="1 2">
    <name type="scientific">Pandoravirus inopinatum</name>
    <dbReference type="NCBI Taxonomy" id="1605721"/>
    <lineage>
        <taxon>Viruses</taxon>
        <taxon>Pandoravirus</taxon>
    </lineage>
</organism>
<evidence type="ECO:0000313" key="1">
    <source>
        <dbReference type="EMBL" id="AJF98494.1"/>
    </source>
</evidence>
<accession>A0A0B5J4D0</accession>